<keyword evidence="1" id="KW-0614">Plasmid</keyword>
<reference evidence="1 3" key="2">
    <citation type="journal article" date="2012" name="J. Bacteriol.">
        <title>Complete genome sequence of the metabolically versatile halophilic archaeon Haloferax mediterranei, a poly(3-hydroxybutyrate-co-3-hydroxyvalerate) producer.</title>
        <authorList>
            <person name="Han J."/>
            <person name="Zhang F."/>
            <person name="Hou J."/>
            <person name="Liu X."/>
            <person name="Li M."/>
            <person name="Liu H."/>
            <person name="Cai L."/>
            <person name="Zhang B."/>
            <person name="Chen Y."/>
            <person name="Zhou J."/>
            <person name="Hu S."/>
            <person name="Xiang H."/>
        </authorList>
    </citation>
    <scope>NUCLEOTIDE SEQUENCE [LARGE SCALE GENOMIC DNA]</scope>
    <source>
        <strain evidence="3">ATCC 33500 / DSM 1411 / JCM 8866 / NBRC 14739 / NCIMB 2177 / R-4</strain>
        <strain evidence="1">CGMCC 1.2087</strain>
        <plasmid evidence="3">pHM500</plasmid>
    </source>
</reference>
<reference evidence="1" key="4">
    <citation type="submission" date="2014-05" db="EMBL/GenBank/DDBJ databases">
        <authorList>
            <person name="Wang L."/>
            <person name="Yang H."/>
            <person name="Xiang H."/>
        </authorList>
    </citation>
    <scope>NUCLEOTIDE SEQUENCE</scope>
    <source>
        <strain evidence="1">CGMCC 1.2087</strain>
        <plasmid evidence="1">pHM500</plasmid>
    </source>
</reference>
<evidence type="ECO:0000313" key="2">
    <source>
        <dbReference type="EMBL" id="ELZ97306.1"/>
    </source>
</evidence>
<dbReference type="EMBL" id="CP001871">
    <property type="protein sequence ID" value="AFK21371.1"/>
    <property type="molecule type" value="Genomic_DNA"/>
</dbReference>
<dbReference type="AlphaFoldDB" id="I3RAW1"/>
<gene>
    <name evidence="1" type="ordered locus">HFX_6248</name>
    <name evidence="2" type="ORF">C439_18328</name>
</gene>
<evidence type="ECO:0000313" key="4">
    <source>
        <dbReference type="Proteomes" id="UP000011603"/>
    </source>
</evidence>
<accession>I3RAW1</accession>
<proteinExistence type="predicted"/>
<dbReference type="PATRIC" id="fig|523841.21.peg.3681"/>
<evidence type="ECO:0000313" key="1">
    <source>
        <dbReference type="EMBL" id="AFK21371.1"/>
    </source>
</evidence>
<geneLocation type="plasmid" evidence="1 3">
    <name>pHM500</name>
</geneLocation>
<evidence type="ECO:0000313" key="3">
    <source>
        <dbReference type="Proteomes" id="UP000006469"/>
    </source>
</evidence>
<dbReference type="Proteomes" id="UP000011603">
    <property type="component" value="Unassembled WGS sequence"/>
</dbReference>
<organism evidence="1 3">
    <name type="scientific">Haloferax mediterranei (strain ATCC 33500 / DSM 1411 / JCM 8866 / NBRC 14739 / NCIMB 2177 / R-4)</name>
    <name type="common">Halobacterium mediterranei</name>
    <dbReference type="NCBI Taxonomy" id="523841"/>
    <lineage>
        <taxon>Archaea</taxon>
        <taxon>Methanobacteriati</taxon>
        <taxon>Methanobacteriota</taxon>
        <taxon>Stenosarchaea group</taxon>
        <taxon>Halobacteria</taxon>
        <taxon>Halobacteriales</taxon>
        <taxon>Haloferacaceae</taxon>
        <taxon>Haloferax</taxon>
    </lineage>
</organism>
<dbReference type="EMBL" id="AOLO01000015">
    <property type="protein sequence ID" value="ELZ97306.1"/>
    <property type="molecule type" value="Genomic_DNA"/>
</dbReference>
<dbReference type="Proteomes" id="UP000006469">
    <property type="component" value="Plasmid pHM500"/>
</dbReference>
<keyword evidence="4" id="KW-1185">Reference proteome</keyword>
<protein>
    <submittedName>
        <fullName evidence="1 2">IS1341-type transposase</fullName>
    </submittedName>
</protein>
<sequence>MGIKHDSKHNQLRLSKGFNLKQHRSDFILAQYETRPDVTVENIQQV</sequence>
<name>I3RAW1_HALMT</name>
<reference evidence="1" key="1">
    <citation type="journal article" date="2012" name="Appl. Environ. Microbiol.">
        <title>Identification of the haloarchaeal phasin (PhaP) that functions in polyhydroxyalkanoate accumulation and granule formation in Haloferax mediterranei.</title>
        <authorList>
            <person name="Cai S."/>
            <person name="Cai L."/>
            <person name="Liu H."/>
            <person name="Liu X."/>
            <person name="Han J."/>
            <person name="Zhou J."/>
            <person name="Xiang H."/>
        </authorList>
    </citation>
    <scope>NUCLEOTIDE SEQUENCE</scope>
    <source>
        <strain evidence="1">CGMCC 1.2087</strain>
    </source>
</reference>
<reference evidence="2 4" key="3">
    <citation type="journal article" date="2014" name="PLoS Genet.">
        <title>Phylogenetically driven sequencing of extremely halophilic archaea reveals strategies for static and dynamic osmo-response.</title>
        <authorList>
            <person name="Becker E.A."/>
            <person name="Seitzer P.M."/>
            <person name="Tritt A."/>
            <person name="Larsen D."/>
            <person name="Krusor M."/>
            <person name="Yao A.I."/>
            <person name="Wu D."/>
            <person name="Madern D."/>
            <person name="Eisen J.A."/>
            <person name="Darling A.E."/>
            <person name="Facciotti M.T."/>
        </authorList>
    </citation>
    <scope>NUCLEOTIDE SEQUENCE [LARGE SCALE GENOMIC DNA]</scope>
    <source>
        <strain evidence="2">ATCC 33500</strain>
        <strain evidence="4">ATCC 33500 / DSM 1411 / JCM 8866 / NBRC 14739 / NCIMB 2177 / R-4</strain>
    </source>
</reference>
<dbReference type="KEGG" id="hme:HFX_6248"/>
<dbReference type="HOGENOM" id="CLU_3178485_0_0_2"/>